<proteinExistence type="predicted"/>
<protein>
    <recommendedName>
        <fullName evidence="4">RING-type E3 ubiquitin transferase</fullName>
    </recommendedName>
</protein>
<organism evidence="2 3">
    <name type="scientific">Orchesella dallaii</name>
    <dbReference type="NCBI Taxonomy" id="48710"/>
    <lineage>
        <taxon>Eukaryota</taxon>
        <taxon>Metazoa</taxon>
        <taxon>Ecdysozoa</taxon>
        <taxon>Arthropoda</taxon>
        <taxon>Hexapoda</taxon>
        <taxon>Collembola</taxon>
        <taxon>Entomobryomorpha</taxon>
        <taxon>Entomobryoidea</taxon>
        <taxon>Orchesellidae</taxon>
        <taxon>Orchesellinae</taxon>
        <taxon>Orchesella</taxon>
    </lineage>
</organism>
<feature type="region of interest" description="Disordered" evidence="1">
    <location>
        <begin position="331"/>
        <end position="389"/>
    </location>
</feature>
<evidence type="ECO:0008006" key="4">
    <source>
        <dbReference type="Google" id="ProtNLM"/>
    </source>
</evidence>
<feature type="compositionally biased region" description="Basic residues" evidence="1">
    <location>
        <begin position="370"/>
        <end position="382"/>
    </location>
</feature>
<dbReference type="EMBL" id="CAXLJM020000013">
    <property type="protein sequence ID" value="CAL8078219.1"/>
    <property type="molecule type" value="Genomic_DNA"/>
</dbReference>
<keyword evidence="3" id="KW-1185">Reference proteome</keyword>
<comment type="caution">
    <text evidence="2">The sequence shown here is derived from an EMBL/GenBank/DDBJ whole genome shotgun (WGS) entry which is preliminary data.</text>
</comment>
<gene>
    <name evidence="2" type="ORF">ODALV1_LOCUS4035</name>
</gene>
<reference evidence="2 3" key="1">
    <citation type="submission" date="2024-08" db="EMBL/GenBank/DDBJ databases">
        <authorList>
            <person name="Cucini C."/>
            <person name="Frati F."/>
        </authorList>
    </citation>
    <scope>NUCLEOTIDE SEQUENCE [LARGE SCALE GENOMIC DNA]</scope>
</reference>
<dbReference type="SUPFAM" id="SSF49599">
    <property type="entry name" value="TRAF domain-like"/>
    <property type="match status" value="1"/>
</dbReference>
<name>A0ABP1PUV9_9HEXA</name>
<accession>A0ABP1PUV9</accession>
<evidence type="ECO:0000256" key="1">
    <source>
        <dbReference type="SAM" id="MobiDB-lite"/>
    </source>
</evidence>
<feature type="compositionally biased region" description="Polar residues" evidence="1">
    <location>
        <begin position="347"/>
        <end position="366"/>
    </location>
</feature>
<evidence type="ECO:0000313" key="2">
    <source>
        <dbReference type="EMBL" id="CAL8078219.1"/>
    </source>
</evidence>
<dbReference type="Proteomes" id="UP001642540">
    <property type="component" value="Unassembled WGS sequence"/>
</dbReference>
<evidence type="ECO:0000313" key="3">
    <source>
        <dbReference type="Proteomes" id="UP001642540"/>
    </source>
</evidence>
<sequence>MNSYSIAACTRCFDIPDMYFQQRLLCYRHRQPFVPIQNMCNFCWDGPLPRCYECEFSFEVKGRYRNTELERPLNKCEFTCIFQDKGCNQICKLDKLREHMWSCEYRGNIIPLCKLFQGDDKCMIIPEIHSRDEIIRHFRNAHKVRIVTGSKFIIKLGIEAATGTIPDDHWSRKPVLVNIENNETGPLILIIWVAKRGVFSWMCVVVWAAAGDEDAFKYCANVSIRNVHEENRREVWSPEVVVDIKTAMEYLNTKKYRCYIAINELMSSHVKDGTAFISVTLKRKDLVADVLDLPSEDAINFEEMNGPGPNGLSGRSTLPVIKLVLGSMTNGTGRQRHSQALGESSEPVASTSSGLDNKSGMSTSAMPQPHKLKCGRTLRPRISKGSSFN</sequence>